<dbReference type="GO" id="GO:0007015">
    <property type="term" value="P:actin filament organization"/>
    <property type="evidence" value="ECO:0007669"/>
    <property type="project" value="TreeGrafter"/>
</dbReference>
<keyword evidence="4" id="KW-0505">Motor protein</keyword>
<evidence type="ECO:0000256" key="3">
    <source>
        <dbReference type="ARBA" id="ARBA00023123"/>
    </source>
</evidence>
<sequence length="276" mass="29682">MVEAFTKRLGNHSSFELGGGLDRLGFLTFTICLFNGPVTYSSEVFLERNLDALNSDFMALLRGMAVGTGVADGGEGAGSINPFVQVAAQQPVKPMRAPSTGRKNTVHCMPHDNTATGTAPTITEEEHEDEDVATPQNTGTPCIAGEFCAALDTLFDTLGDTQNWFVFCINPNDSQLPNQLEERSVKGQVHSAGLVEVAKQGGSNVQGGRDGTPAEQIERMKVALGLGETDVVLGQHKVFLSQAAFHAMEDYLRAADVEEQKRNRMHEAEVEASLDV</sequence>
<dbReference type="EMBL" id="KN834136">
    <property type="protein sequence ID" value="KIK11943.1"/>
    <property type="molecule type" value="Genomic_DNA"/>
</dbReference>
<evidence type="ECO:0000313" key="9">
    <source>
        <dbReference type="EMBL" id="KIK11943.1"/>
    </source>
</evidence>
<protein>
    <recommendedName>
        <fullName evidence="8">Myosin motor domain-containing protein</fullName>
    </recommendedName>
</protein>
<dbReference type="GO" id="GO:0000146">
    <property type="term" value="F:microfilament motor activity"/>
    <property type="evidence" value="ECO:0007669"/>
    <property type="project" value="TreeGrafter"/>
</dbReference>
<accession>A0A0C9YVQ0</accession>
<dbReference type="HOGENOM" id="CLU_044549_1_0_1"/>
<dbReference type="InterPro" id="IPR027417">
    <property type="entry name" value="P-loop_NTPase"/>
</dbReference>
<keyword evidence="2" id="KW-0067">ATP-binding</keyword>
<dbReference type="Gene3D" id="1.20.58.530">
    <property type="match status" value="1"/>
</dbReference>
<evidence type="ECO:0000256" key="4">
    <source>
        <dbReference type="ARBA" id="ARBA00023175"/>
    </source>
</evidence>
<dbReference type="PROSITE" id="PS51456">
    <property type="entry name" value="MYOSIN_MOTOR"/>
    <property type="match status" value="1"/>
</dbReference>
<feature type="domain" description="Myosin motor" evidence="8">
    <location>
        <begin position="1"/>
        <end position="196"/>
    </location>
</feature>
<dbReference type="PANTHER" id="PTHR13140">
    <property type="entry name" value="MYOSIN"/>
    <property type="match status" value="1"/>
</dbReference>
<evidence type="ECO:0000256" key="5">
    <source>
        <dbReference type="ARBA" id="ARBA00023203"/>
    </source>
</evidence>
<evidence type="ECO:0000313" key="10">
    <source>
        <dbReference type="Proteomes" id="UP000054018"/>
    </source>
</evidence>
<proteinExistence type="inferred from homology"/>
<dbReference type="GO" id="GO:0005524">
    <property type="term" value="F:ATP binding"/>
    <property type="evidence" value="ECO:0007669"/>
    <property type="project" value="UniProtKB-KW"/>
</dbReference>
<dbReference type="SUPFAM" id="SSF52540">
    <property type="entry name" value="P-loop containing nucleoside triphosphate hydrolases"/>
    <property type="match status" value="1"/>
</dbReference>
<dbReference type="InterPro" id="IPR001609">
    <property type="entry name" value="Myosin_head_motor_dom-like"/>
</dbReference>
<dbReference type="PANTHER" id="PTHR13140:SF550">
    <property type="entry name" value="MYOSIN-IIIB ISOFORM X1"/>
    <property type="match status" value="1"/>
</dbReference>
<keyword evidence="10" id="KW-1185">Reference proteome</keyword>
<feature type="region of interest" description="Actin-binding" evidence="6">
    <location>
        <begin position="151"/>
        <end position="173"/>
    </location>
</feature>
<organism evidence="9 10">
    <name type="scientific">Pisolithus microcarpus 441</name>
    <dbReference type="NCBI Taxonomy" id="765257"/>
    <lineage>
        <taxon>Eukaryota</taxon>
        <taxon>Fungi</taxon>
        <taxon>Dikarya</taxon>
        <taxon>Basidiomycota</taxon>
        <taxon>Agaricomycotina</taxon>
        <taxon>Agaricomycetes</taxon>
        <taxon>Agaricomycetidae</taxon>
        <taxon>Boletales</taxon>
        <taxon>Sclerodermatineae</taxon>
        <taxon>Pisolithaceae</taxon>
        <taxon>Pisolithus</taxon>
    </lineage>
</organism>
<dbReference type="GO" id="GO:0051015">
    <property type="term" value="F:actin filament binding"/>
    <property type="evidence" value="ECO:0007669"/>
    <property type="project" value="TreeGrafter"/>
</dbReference>
<dbReference type="STRING" id="765257.A0A0C9YVQ0"/>
<evidence type="ECO:0000256" key="2">
    <source>
        <dbReference type="ARBA" id="ARBA00022840"/>
    </source>
</evidence>
<evidence type="ECO:0000256" key="6">
    <source>
        <dbReference type="PROSITE-ProRule" id="PRU00782"/>
    </source>
</evidence>
<dbReference type="GO" id="GO:0016459">
    <property type="term" value="C:myosin complex"/>
    <property type="evidence" value="ECO:0007669"/>
    <property type="project" value="UniProtKB-KW"/>
</dbReference>
<reference evidence="9 10" key="1">
    <citation type="submission" date="2014-04" db="EMBL/GenBank/DDBJ databases">
        <authorList>
            <consortium name="DOE Joint Genome Institute"/>
            <person name="Kuo A."/>
            <person name="Kohler A."/>
            <person name="Costa M.D."/>
            <person name="Nagy L.G."/>
            <person name="Floudas D."/>
            <person name="Copeland A."/>
            <person name="Barry K.W."/>
            <person name="Cichocki N."/>
            <person name="Veneault-Fourrey C."/>
            <person name="LaButti K."/>
            <person name="Lindquist E.A."/>
            <person name="Lipzen A."/>
            <person name="Lundell T."/>
            <person name="Morin E."/>
            <person name="Murat C."/>
            <person name="Sun H."/>
            <person name="Tunlid A."/>
            <person name="Henrissat B."/>
            <person name="Grigoriev I.V."/>
            <person name="Hibbett D.S."/>
            <person name="Martin F."/>
            <person name="Nordberg H.P."/>
            <person name="Cantor M.N."/>
            <person name="Hua S.X."/>
        </authorList>
    </citation>
    <scope>NUCLEOTIDE SEQUENCE [LARGE SCALE GENOMIC DNA]</scope>
    <source>
        <strain evidence="9 10">441</strain>
    </source>
</reference>
<evidence type="ECO:0000256" key="7">
    <source>
        <dbReference type="SAM" id="MobiDB-lite"/>
    </source>
</evidence>
<keyword evidence="3 6" id="KW-0518">Myosin</keyword>
<evidence type="ECO:0000256" key="1">
    <source>
        <dbReference type="ARBA" id="ARBA00022741"/>
    </source>
</evidence>
<comment type="similarity">
    <text evidence="6">Belongs to the TRAFAC class myosin-kinesin ATPase superfamily. Myosin family.</text>
</comment>
<gene>
    <name evidence="9" type="ORF">PISMIDRAFT_19105</name>
</gene>
<dbReference type="InterPro" id="IPR036961">
    <property type="entry name" value="Kinesin_motor_dom_sf"/>
</dbReference>
<name>A0A0C9YVQ0_9AGAM</name>
<dbReference type="GO" id="GO:0016020">
    <property type="term" value="C:membrane"/>
    <property type="evidence" value="ECO:0007669"/>
    <property type="project" value="TreeGrafter"/>
</dbReference>
<dbReference type="OrthoDB" id="2673946at2759"/>
<comment type="caution">
    <text evidence="6">Lacks conserved residue(s) required for the propagation of feature annotation.</text>
</comment>
<dbReference type="Proteomes" id="UP000054018">
    <property type="component" value="Unassembled WGS sequence"/>
</dbReference>
<keyword evidence="5 6" id="KW-0009">Actin-binding</keyword>
<dbReference type="AlphaFoldDB" id="A0A0C9YVQ0"/>
<reference evidence="10" key="2">
    <citation type="submission" date="2015-01" db="EMBL/GenBank/DDBJ databases">
        <title>Evolutionary Origins and Diversification of the Mycorrhizal Mutualists.</title>
        <authorList>
            <consortium name="DOE Joint Genome Institute"/>
            <consortium name="Mycorrhizal Genomics Consortium"/>
            <person name="Kohler A."/>
            <person name="Kuo A."/>
            <person name="Nagy L.G."/>
            <person name="Floudas D."/>
            <person name="Copeland A."/>
            <person name="Barry K.W."/>
            <person name="Cichocki N."/>
            <person name="Veneault-Fourrey C."/>
            <person name="LaButti K."/>
            <person name="Lindquist E.A."/>
            <person name="Lipzen A."/>
            <person name="Lundell T."/>
            <person name="Morin E."/>
            <person name="Murat C."/>
            <person name="Riley R."/>
            <person name="Ohm R."/>
            <person name="Sun H."/>
            <person name="Tunlid A."/>
            <person name="Henrissat B."/>
            <person name="Grigoriev I.V."/>
            <person name="Hibbett D.S."/>
            <person name="Martin F."/>
        </authorList>
    </citation>
    <scope>NUCLEOTIDE SEQUENCE [LARGE SCALE GENOMIC DNA]</scope>
    <source>
        <strain evidence="10">441</strain>
    </source>
</reference>
<evidence type="ECO:0000259" key="8">
    <source>
        <dbReference type="PROSITE" id="PS51456"/>
    </source>
</evidence>
<dbReference type="GO" id="GO:0005737">
    <property type="term" value="C:cytoplasm"/>
    <property type="evidence" value="ECO:0007669"/>
    <property type="project" value="TreeGrafter"/>
</dbReference>
<keyword evidence="1" id="KW-0547">Nucleotide-binding</keyword>
<dbReference type="Gene3D" id="3.40.850.10">
    <property type="entry name" value="Kinesin motor domain"/>
    <property type="match status" value="1"/>
</dbReference>
<feature type="region of interest" description="Disordered" evidence="7">
    <location>
        <begin position="90"/>
        <end position="119"/>
    </location>
</feature>